<feature type="transmembrane region" description="Helical" evidence="7">
    <location>
        <begin position="9"/>
        <end position="30"/>
    </location>
</feature>
<keyword evidence="6 7" id="KW-0472">Membrane</keyword>
<gene>
    <name evidence="9" type="ORF">D2962_03285</name>
</gene>
<dbReference type="RefSeq" id="WP_120767943.1">
    <property type="nucleotide sequence ID" value="NZ_CP033169.1"/>
</dbReference>
<sequence>MKTFIAKRLLLGILVLFGVILITFTLTRVIPSNPAAQWVGPRATAEQIKAARIELGLDKPLYIQFGRYLQNLLKGNLGYSLKSHQPVINELKTYIPATMELVLLSTIGAIFIGLPLGVMSAKRKDEWVDHICRFFSVGAVSLPTFWIGIFLQLVFYRWLGILPMGDQLSMNIKLMYNIPKITGFLTLDSLITGNFIVFKDALTHLVLPGITIALYPIGLVARMTRSALLEILNEDYIRAARSYGLPERMVLWSYALKNSLGPTVTVVTLSIGYTLVNTFLVESIFSWPGIGNYVATAVISLDYPAIMGVTIFSACAYVILNLIADIIIAMDPRVRI</sequence>
<evidence type="ECO:0000256" key="7">
    <source>
        <dbReference type="RuleBase" id="RU363032"/>
    </source>
</evidence>
<accession>A0A3G2R361</accession>
<dbReference type="PANTHER" id="PTHR43163">
    <property type="entry name" value="DIPEPTIDE TRANSPORT SYSTEM PERMEASE PROTEIN DPPB-RELATED"/>
    <property type="match status" value="1"/>
</dbReference>
<evidence type="ECO:0000256" key="1">
    <source>
        <dbReference type="ARBA" id="ARBA00004651"/>
    </source>
</evidence>
<reference evidence="9 10" key="1">
    <citation type="submission" date="2018-10" db="EMBL/GenBank/DDBJ databases">
        <authorList>
            <person name="Zhang X."/>
        </authorList>
    </citation>
    <scope>NUCLEOTIDE SEQUENCE [LARGE SCALE GENOMIC DNA]</scope>
    <source>
        <strain evidence="9 10">SK-G1</strain>
    </source>
</reference>
<evidence type="ECO:0000256" key="6">
    <source>
        <dbReference type="ARBA" id="ARBA00023136"/>
    </source>
</evidence>
<keyword evidence="5 7" id="KW-1133">Transmembrane helix</keyword>
<evidence type="ECO:0000256" key="4">
    <source>
        <dbReference type="ARBA" id="ARBA00022692"/>
    </source>
</evidence>
<dbReference type="Pfam" id="PF00528">
    <property type="entry name" value="BPD_transp_1"/>
    <property type="match status" value="1"/>
</dbReference>
<protein>
    <submittedName>
        <fullName evidence="9">ABC transporter permease subunit</fullName>
    </submittedName>
</protein>
<keyword evidence="10" id="KW-1185">Reference proteome</keyword>
<dbReference type="InterPro" id="IPR000515">
    <property type="entry name" value="MetI-like"/>
</dbReference>
<dbReference type="PANTHER" id="PTHR43163:SF6">
    <property type="entry name" value="DIPEPTIDE TRANSPORT SYSTEM PERMEASE PROTEIN DPPB-RELATED"/>
    <property type="match status" value="1"/>
</dbReference>
<feature type="transmembrane region" description="Helical" evidence="7">
    <location>
        <begin position="101"/>
        <end position="119"/>
    </location>
</feature>
<evidence type="ECO:0000259" key="8">
    <source>
        <dbReference type="PROSITE" id="PS50928"/>
    </source>
</evidence>
<dbReference type="InterPro" id="IPR035906">
    <property type="entry name" value="MetI-like_sf"/>
</dbReference>
<dbReference type="GO" id="GO:0071916">
    <property type="term" value="F:dipeptide transmembrane transporter activity"/>
    <property type="evidence" value="ECO:0007669"/>
    <property type="project" value="TreeGrafter"/>
</dbReference>
<feature type="transmembrane region" description="Helical" evidence="7">
    <location>
        <begin position="201"/>
        <end position="221"/>
    </location>
</feature>
<dbReference type="GO" id="GO:0005886">
    <property type="term" value="C:plasma membrane"/>
    <property type="evidence" value="ECO:0007669"/>
    <property type="project" value="UniProtKB-SubCell"/>
</dbReference>
<dbReference type="Proteomes" id="UP000280960">
    <property type="component" value="Chromosome"/>
</dbReference>
<dbReference type="SUPFAM" id="SSF161098">
    <property type="entry name" value="MetI-like"/>
    <property type="match status" value="1"/>
</dbReference>
<evidence type="ECO:0000256" key="3">
    <source>
        <dbReference type="ARBA" id="ARBA00022475"/>
    </source>
</evidence>
<evidence type="ECO:0000256" key="5">
    <source>
        <dbReference type="ARBA" id="ARBA00022989"/>
    </source>
</evidence>
<evidence type="ECO:0000256" key="2">
    <source>
        <dbReference type="ARBA" id="ARBA00022448"/>
    </source>
</evidence>
<keyword evidence="2 7" id="KW-0813">Transport</keyword>
<dbReference type="PROSITE" id="PS50928">
    <property type="entry name" value="ABC_TM1"/>
    <property type="match status" value="1"/>
</dbReference>
<evidence type="ECO:0000313" key="10">
    <source>
        <dbReference type="Proteomes" id="UP000280960"/>
    </source>
</evidence>
<feature type="transmembrane region" description="Helical" evidence="7">
    <location>
        <begin position="305"/>
        <end position="328"/>
    </location>
</feature>
<dbReference type="AlphaFoldDB" id="A0A3G2R361"/>
<feature type="transmembrane region" description="Helical" evidence="7">
    <location>
        <begin position="131"/>
        <end position="155"/>
    </location>
</feature>
<comment type="similarity">
    <text evidence="7">Belongs to the binding-protein-dependent transport system permease family.</text>
</comment>
<keyword evidence="4 7" id="KW-0812">Transmembrane</keyword>
<keyword evidence="3" id="KW-1003">Cell membrane</keyword>
<comment type="subcellular location">
    <subcellularLocation>
        <location evidence="1 7">Cell membrane</location>
        <topology evidence="1 7">Multi-pass membrane protein</topology>
    </subcellularLocation>
</comment>
<name>A0A3G2R361_9FIRM</name>
<dbReference type="KEGG" id="bacg:D2962_03285"/>
<dbReference type="EMBL" id="CP033169">
    <property type="protein sequence ID" value="AYO29761.1"/>
    <property type="molecule type" value="Genomic_DNA"/>
</dbReference>
<organism evidence="9 10">
    <name type="scientific">Biomaibacter acetigenes</name>
    <dbReference type="NCBI Taxonomy" id="2316383"/>
    <lineage>
        <taxon>Bacteria</taxon>
        <taxon>Bacillati</taxon>
        <taxon>Bacillota</taxon>
        <taxon>Clostridia</taxon>
        <taxon>Thermosediminibacterales</taxon>
        <taxon>Tepidanaerobacteraceae</taxon>
        <taxon>Biomaibacter</taxon>
    </lineage>
</organism>
<proteinExistence type="inferred from homology"/>
<dbReference type="InterPro" id="IPR045621">
    <property type="entry name" value="BPD_transp_1_N"/>
</dbReference>
<dbReference type="CDD" id="cd06261">
    <property type="entry name" value="TM_PBP2"/>
    <property type="match status" value="1"/>
</dbReference>
<dbReference type="Pfam" id="PF19300">
    <property type="entry name" value="BPD_transp_1_N"/>
    <property type="match status" value="1"/>
</dbReference>
<evidence type="ECO:0000313" key="9">
    <source>
        <dbReference type="EMBL" id="AYO29761.1"/>
    </source>
</evidence>
<dbReference type="Gene3D" id="1.10.3720.10">
    <property type="entry name" value="MetI-like"/>
    <property type="match status" value="1"/>
</dbReference>
<feature type="domain" description="ABC transmembrane type-1" evidence="8">
    <location>
        <begin position="95"/>
        <end position="328"/>
    </location>
</feature>